<dbReference type="GO" id="GO:0006633">
    <property type="term" value="P:fatty acid biosynthetic process"/>
    <property type="evidence" value="ECO:0007669"/>
    <property type="project" value="UniProtKB-KW"/>
</dbReference>
<dbReference type="Proteomes" id="UP001293254">
    <property type="component" value="Unassembled WGS sequence"/>
</dbReference>
<keyword evidence="19" id="KW-1185">Reference proteome</keyword>
<evidence type="ECO:0000256" key="10">
    <source>
        <dbReference type="ARBA" id="ARBA00023002"/>
    </source>
</evidence>
<feature type="binding site" evidence="15">
    <location>
        <position position="251"/>
    </location>
    <ligand>
        <name>Fe cation</name>
        <dbReference type="ChEBI" id="CHEBI:24875"/>
        <label>2</label>
    </ligand>
</feature>
<dbReference type="PROSITE" id="PS00574">
    <property type="entry name" value="FATTY_ACID_DESATUR_2"/>
    <property type="match status" value="1"/>
</dbReference>
<comment type="subunit">
    <text evidence="3 16">Homodimer.</text>
</comment>
<comment type="similarity">
    <text evidence="2 16">Belongs to the fatty acid desaturase type 2 family.</text>
</comment>
<dbReference type="CDD" id="cd01050">
    <property type="entry name" value="Acyl_ACP_Desat"/>
    <property type="match status" value="1"/>
</dbReference>
<dbReference type="PANTHER" id="PTHR31155">
    <property type="entry name" value="ACYL- ACYL-CARRIER-PROTEIN DESATURASE-RELATED"/>
    <property type="match status" value="1"/>
</dbReference>
<feature type="binding site" evidence="15">
    <location>
        <position position="251"/>
    </location>
    <ligand>
        <name>Fe cation</name>
        <dbReference type="ChEBI" id="CHEBI:24875"/>
        <label>1</label>
    </ligand>
</feature>
<evidence type="ECO:0000256" key="2">
    <source>
        <dbReference type="ARBA" id="ARBA00008749"/>
    </source>
</evidence>
<keyword evidence="9" id="KW-0809">Transit peptide</keyword>
<evidence type="ECO:0000256" key="14">
    <source>
        <dbReference type="ARBA" id="ARBA00030374"/>
    </source>
</evidence>
<evidence type="ECO:0000256" key="5">
    <source>
        <dbReference type="ARBA" id="ARBA00022528"/>
    </source>
</evidence>
<evidence type="ECO:0000256" key="1">
    <source>
        <dbReference type="ARBA" id="ARBA00004229"/>
    </source>
</evidence>
<evidence type="ECO:0000256" key="8">
    <source>
        <dbReference type="ARBA" id="ARBA00022832"/>
    </source>
</evidence>
<dbReference type="PANTHER" id="PTHR31155:SF31">
    <property type="entry name" value="STEAROYL-[ACYL-CARRIER-PROTEIN] 9-DESATURASE 6, CHLOROPLASTIC"/>
    <property type="match status" value="1"/>
</dbReference>
<feature type="binding site" evidence="15">
    <location>
        <position position="165"/>
    </location>
    <ligand>
        <name>Fe cation</name>
        <dbReference type="ChEBI" id="CHEBI:24875"/>
        <label>1</label>
    </ligand>
</feature>
<feature type="binding site" evidence="15">
    <location>
        <position position="165"/>
    </location>
    <ligand>
        <name>Fe cation</name>
        <dbReference type="ChEBI" id="CHEBI:24875"/>
        <label>2</label>
    </ligand>
</feature>
<dbReference type="InterPro" id="IPR005803">
    <property type="entry name" value="FADS-2_CS"/>
</dbReference>
<dbReference type="Pfam" id="PF03405">
    <property type="entry name" value="FA_desaturase_2"/>
    <property type="match status" value="1"/>
</dbReference>
<feature type="binding site" evidence="15">
    <location>
        <position position="127"/>
    </location>
    <ligand>
        <name>Fe cation</name>
        <dbReference type="ChEBI" id="CHEBI:24875"/>
        <label>1</label>
    </ligand>
</feature>
<keyword evidence="5 16" id="KW-0150">Chloroplast</keyword>
<protein>
    <recommendedName>
        <fullName evidence="14 16">Acyl-[acyl-carrier-protein] desaturase</fullName>
        <ecNumber evidence="16">1.14.19.-</ecNumber>
    </recommendedName>
</protein>
<feature type="compositionally biased region" description="Polar residues" evidence="17">
    <location>
        <begin position="32"/>
        <end position="41"/>
    </location>
</feature>
<dbReference type="GO" id="GO:0046872">
    <property type="term" value="F:metal ion binding"/>
    <property type="evidence" value="ECO:0007669"/>
    <property type="project" value="UniProtKB-KW"/>
</dbReference>
<evidence type="ECO:0000313" key="18">
    <source>
        <dbReference type="EMBL" id="KAK4437365.1"/>
    </source>
</evidence>
<feature type="region of interest" description="Disordered" evidence="17">
    <location>
        <begin position="26"/>
        <end position="48"/>
    </location>
</feature>
<dbReference type="InterPro" id="IPR012348">
    <property type="entry name" value="RNR-like"/>
</dbReference>
<keyword evidence="10 16" id="KW-0560">Oxidoreductase</keyword>
<reference evidence="18" key="2">
    <citation type="journal article" date="2024" name="Plant">
        <title>Genomic evolution and insights into agronomic trait innovations of Sesamum species.</title>
        <authorList>
            <person name="Miao H."/>
            <person name="Wang L."/>
            <person name="Qu L."/>
            <person name="Liu H."/>
            <person name="Sun Y."/>
            <person name="Le M."/>
            <person name="Wang Q."/>
            <person name="Wei S."/>
            <person name="Zheng Y."/>
            <person name="Lin W."/>
            <person name="Duan Y."/>
            <person name="Cao H."/>
            <person name="Xiong S."/>
            <person name="Wang X."/>
            <person name="Wei L."/>
            <person name="Li C."/>
            <person name="Ma Q."/>
            <person name="Ju M."/>
            <person name="Zhao R."/>
            <person name="Li G."/>
            <person name="Mu C."/>
            <person name="Tian Q."/>
            <person name="Mei H."/>
            <person name="Zhang T."/>
            <person name="Gao T."/>
            <person name="Zhang H."/>
        </authorList>
    </citation>
    <scope>NUCLEOTIDE SEQUENCE</scope>
    <source>
        <strain evidence="18">3651</strain>
    </source>
</reference>
<evidence type="ECO:0000256" key="15">
    <source>
        <dbReference type="PIRSR" id="PIRSR000346-1"/>
    </source>
</evidence>
<gene>
    <name evidence="18" type="ORF">Salat_0070400</name>
</gene>
<comment type="caution">
    <text evidence="18">The sequence shown here is derived from an EMBL/GenBank/DDBJ whole genome shotgun (WGS) entry which is preliminary data.</text>
</comment>
<name>A0AAE1YVK2_9LAMI</name>
<dbReference type="EMBL" id="JACGWO010000001">
    <property type="protein sequence ID" value="KAK4437365.1"/>
    <property type="molecule type" value="Genomic_DNA"/>
</dbReference>
<dbReference type="InterPro" id="IPR005067">
    <property type="entry name" value="Fatty_acid_desaturase-2"/>
</dbReference>
<dbReference type="GO" id="GO:0009570">
    <property type="term" value="C:chloroplast stroma"/>
    <property type="evidence" value="ECO:0007669"/>
    <property type="project" value="TreeGrafter"/>
</dbReference>
<feature type="binding site" evidence="15">
    <location>
        <position position="168"/>
    </location>
    <ligand>
        <name>Fe cation</name>
        <dbReference type="ChEBI" id="CHEBI:24875"/>
        <label>1</label>
    </ligand>
</feature>
<evidence type="ECO:0000256" key="16">
    <source>
        <dbReference type="RuleBase" id="RU000582"/>
    </source>
</evidence>
<evidence type="ECO:0000256" key="9">
    <source>
        <dbReference type="ARBA" id="ARBA00022946"/>
    </source>
</evidence>
<organism evidence="18 19">
    <name type="scientific">Sesamum alatum</name>
    <dbReference type="NCBI Taxonomy" id="300844"/>
    <lineage>
        <taxon>Eukaryota</taxon>
        <taxon>Viridiplantae</taxon>
        <taxon>Streptophyta</taxon>
        <taxon>Embryophyta</taxon>
        <taxon>Tracheophyta</taxon>
        <taxon>Spermatophyta</taxon>
        <taxon>Magnoliopsida</taxon>
        <taxon>eudicotyledons</taxon>
        <taxon>Gunneridae</taxon>
        <taxon>Pentapetalae</taxon>
        <taxon>asterids</taxon>
        <taxon>lamiids</taxon>
        <taxon>Lamiales</taxon>
        <taxon>Pedaliaceae</taxon>
        <taxon>Sesamum</taxon>
    </lineage>
</organism>
<dbReference type="Gene3D" id="1.10.620.20">
    <property type="entry name" value="Ribonucleotide Reductase, subunit A"/>
    <property type="match status" value="1"/>
</dbReference>
<accession>A0AAE1YVK2</accession>
<sequence length="387" mass="43953">MEILVFSNAIPASPLSSMACGGATTFRRPQPISATAKQSPLLSRHRKLSHPMPPEKVEVFKSLESWVSRSVLPLVKPVNKSWQPIEFLPNPGKPTDNLVDEIKALRDRTIGLPDEYFVVLVGDMITEEALPTYQSLINTCDGVRDESGASPCPWATWVRSWTAEENRHGDLLRTYLYLSGRVDMLMIDRTTQYLIAAGADIGLDNNPYLTFVYTSFQERATFVSHGNTARLAKKGGDAVLASICGTIAADEKRHENAYVRIVEKLLEVDPNETMLAIGKMMRKRITMPGHLMYDGHDPNLFQHFSSVAERIGVYTIDDYMEIMEFLITRWRLEKLDGLRGDGRREQEYVCGLPTRMRKLQEQAAERARKVEPHEHKFSWIFNREVIV</sequence>
<reference evidence="18" key="1">
    <citation type="submission" date="2020-06" db="EMBL/GenBank/DDBJ databases">
        <authorList>
            <person name="Li T."/>
            <person name="Hu X."/>
            <person name="Zhang T."/>
            <person name="Song X."/>
            <person name="Zhang H."/>
            <person name="Dai N."/>
            <person name="Sheng W."/>
            <person name="Hou X."/>
            <person name="Wei L."/>
        </authorList>
    </citation>
    <scope>NUCLEOTIDE SEQUENCE</scope>
    <source>
        <strain evidence="18">3651</strain>
        <tissue evidence="18">Leaf</tissue>
    </source>
</reference>
<dbReference type="SUPFAM" id="SSF47240">
    <property type="entry name" value="Ferritin-like"/>
    <property type="match status" value="1"/>
</dbReference>
<keyword evidence="7 15" id="KW-0479">Metal-binding</keyword>
<keyword evidence="4 16" id="KW-0444">Lipid biosynthesis</keyword>
<comment type="function">
    <text evidence="16">Introduction of a cis double bond between carbons of the acyl chain.</text>
</comment>
<evidence type="ECO:0000256" key="17">
    <source>
        <dbReference type="SAM" id="MobiDB-lite"/>
    </source>
</evidence>
<evidence type="ECO:0000256" key="3">
    <source>
        <dbReference type="ARBA" id="ARBA00011738"/>
    </source>
</evidence>
<dbReference type="EC" id="1.14.19.-" evidence="16"/>
<keyword evidence="13 16" id="KW-0275">Fatty acid biosynthesis</keyword>
<keyword evidence="12" id="KW-0443">Lipid metabolism</keyword>
<evidence type="ECO:0000256" key="4">
    <source>
        <dbReference type="ARBA" id="ARBA00022516"/>
    </source>
</evidence>
<comment type="subcellular location">
    <subcellularLocation>
        <location evidence="1">Plastid</location>
        <location evidence="1">Chloroplast</location>
    </subcellularLocation>
</comment>
<dbReference type="PIRSF" id="PIRSF000346">
    <property type="entry name" value="Dlt9_acylACP_des"/>
    <property type="match status" value="1"/>
</dbReference>
<dbReference type="InterPro" id="IPR009078">
    <property type="entry name" value="Ferritin-like_SF"/>
</dbReference>
<feature type="binding site" evidence="15">
    <location>
        <position position="254"/>
    </location>
    <ligand>
        <name>Fe cation</name>
        <dbReference type="ChEBI" id="CHEBI:24875"/>
        <label>2</label>
    </ligand>
</feature>
<keyword evidence="8" id="KW-0276">Fatty acid metabolism</keyword>
<comment type="cofactor">
    <cofactor evidence="15">
        <name>Fe cation</name>
        <dbReference type="ChEBI" id="CHEBI:24875"/>
    </cofactor>
    <text evidence="15">Binds 2 iron ions per subunit.</text>
</comment>
<proteinExistence type="inferred from homology"/>
<dbReference type="GO" id="GO:0045300">
    <property type="term" value="F:stearoyl-[ACP] desaturase activity"/>
    <property type="evidence" value="ECO:0007669"/>
    <property type="project" value="InterPro"/>
</dbReference>
<keyword evidence="11 15" id="KW-0408">Iron</keyword>
<feature type="binding site" evidence="15">
    <location>
        <position position="218"/>
    </location>
    <ligand>
        <name>Fe cation</name>
        <dbReference type="ChEBI" id="CHEBI:24875"/>
        <label>2</label>
    </ligand>
</feature>
<evidence type="ECO:0000256" key="7">
    <source>
        <dbReference type="ARBA" id="ARBA00022723"/>
    </source>
</evidence>
<evidence type="ECO:0000256" key="6">
    <source>
        <dbReference type="ARBA" id="ARBA00022640"/>
    </source>
</evidence>
<dbReference type="AlphaFoldDB" id="A0AAE1YVK2"/>
<evidence type="ECO:0000256" key="13">
    <source>
        <dbReference type="ARBA" id="ARBA00023160"/>
    </source>
</evidence>
<dbReference type="FunFam" id="1.10.620.20:FF:000002">
    <property type="entry name" value="Stearoyl-[acyl-carrier-protein] 9-desaturase, chloroplastic"/>
    <property type="match status" value="1"/>
</dbReference>
<evidence type="ECO:0000313" key="19">
    <source>
        <dbReference type="Proteomes" id="UP001293254"/>
    </source>
</evidence>
<evidence type="ECO:0000256" key="12">
    <source>
        <dbReference type="ARBA" id="ARBA00023098"/>
    </source>
</evidence>
<keyword evidence="6" id="KW-0934">Plastid</keyword>
<comment type="cofactor">
    <cofactor evidence="16">
        <name>Fe(2+)</name>
        <dbReference type="ChEBI" id="CHEBI:29033"/>
    </cofactor>
    <text evidence="16">Binds 2 Fe(2+) ions per subunit.</text>
</comment>
<evidence type="ECO:0000256" key="11">
    <source>
        <dbReference type="ARBA" id="ARBA00023004"/>
    </source>
</evidence>